<proteinExistence type="predicted"/>
<protein>
    <submittedName>
        <fullName evidence="2">VCBS repeat-containing protein</fullName>
    </submittedName>
</protein>
<reference evidence="2 3" key="1">
    <citation type="submission" date="2022-11" db="EMBL/GenBank/DDBJ databases">
        <title>Minimal conservation of predation-associated metabolite biosynthetic gene clusters underscores biosynthetic potential of Myxococcota including descriptions for ten novel species: Archangium lansinium sp. nov., Myxococcus landrumus sp. nov., Nannocystis bai.</title>
        <authorList>
            <person name="Ahearne A."/>
            <person name="Stevens C."/>
            <person name="Dowd S."/>
        </authorList>
    </citation>
    <scope>NUCLEOTIDE SEQUENCE [LARGE SCALE GENOMIC DNA]</scope>
    <source>
        <strain evidence="2 3">NCELM</strain>
    </source>
</reference>
<evidence type="ECO:0000313" key="3">
    <source>
        <dbReference type="Proteomes" id="UP001217838"/>
    </source>
</evidence>
<feature type="region of interest" description="Disordered" evidence="1">
    <location>
        <begin position="19"/>
        <end position="95"/>
    </location>
</feature>
<dbReference type="Proteomes" id="UP001217838">
    <property type="component" value="Unassembled WGS sequence"/>
</dbReference>
<dbReference type="RefSeq" id="WP_271997813.1">
    <property type="nucleotide sequence ID" value="NZ_JAQNDN010000004.1"/>
</dbReference>
<organism evidence="2 3">
    <name type="scientific">Nannocystis radixulma</name>
    <dbReference type="NCBI Taxonomy" id="2995305"/>
    <lineage>
        <taxon>Bacteria</taxon>
        <taxon>Pseudomonadati</taxon>
        <taxon>Myxococcota</taxon>
        <taxon>Polyangia</taxon>
        <taxon>Nannocystales</taxon>
        <taxon>Nannocystaceae</taxon>
        <taxon>Nannocystis</taxon>
    </lineage>
</organism>
<dbReference type="PROSITE" id="PS51257">
    <property type="entry name" value="PROKAR_LIPOPROTEIN"/>
    <property type="match status" value="1"/>
</dbReference>
<name>A0ABT5B4W8_9BACT</name>
<evidence type="ECO:0000313" key="2">
    <source>
        <dbReference type="EMBL" id="MDC0668564.1"/>
    </source>
</evidence>
<dbReference type="SUPFAM" id="SSF69318">
    <property type="entry name" value="Integrin alpha N-terminal domain"/>
    <property type="match status" value="1"/>
</dbReference>
<comment type="caution">
    <text evidence="2">The sequence shown here is derived from an EMBL/GenBank/DDBJ whole genome shotgun (WGS) entry which is preliminary data.</text>
</comment>
<keyword evidence="3" id="KW-1185">Reference proteome</keyword>
<dbReference type="Gene3D" id="2.60.40.10">
    <property type="entry name" value="Immunoglobulins"/>
    <property type="match status" value="1"/>
</dbReference>
<dbReference type="InterPro" id="IPR013783">
    <property type="entry name" value="Ig-like_fold"/>
</dbReference>
<evidence type="ECO:0000256" key="1">
    <source>
        <dbReference type="SAM" id="MobiDB-lite"/>
    </source>
</evidence>
<accession>A0ABT5B4W8</accession>
<gene>
    <name evidence="2" type="ORF">POL58_12480</name>
</gene>
<feature type="compositionally biased region" description="Low complexity" evidence="1">
    <location>
        <begin position="40"/>
        <end position="87"/>
    </location>
</feature>
<dbReference type="EMBL" id="JAQNDN010000004">
    <property type="protein sequence ID" value="MDC0668564.1"/>
    <property type="molecule type" value="Genomic_DNA"/>
</dbReference>
<dbReference type="InterPro" id="IPR028994">
    <property type="entry name" value="Integrin_alpha_N"/>
</dbReference>
<sequence length="825" mass="87672">MRTRRLTLVGVWTVAATVGCSDDGTGSATEMVGPTLPASTETESLGPPTGTTTPTTSTTDAGTDSDGSETTPVPTSTSSTTEPVDPSATQGDTETTGGCDCPANFKCKYDTCIPDLGTCTTHDDCPGDSYCDADGECIPYGVPEGVINDPECQKDDIPEGITPVVQCEWSAVADPPNDPTSKSTLIYTAPMIADLNLDNDPDKLQPSVIVNTFEQIGNLGRIGTLRIFDGRTCELQLQAGGADEPDDSNRPGYSAHWAIGDLDGDVPQGGRPELVGYHRVTSNADNGPLNVYALRIVDDPMTGPKLERMWYGRDCETDTVLNFGSASATYGPSLYDLDGDEFPEIVVGDQVFDGDGCVLTTWSASGATHMPVIADVDLDGGMDFVNHRRVAGWDPVAGEWVDKPWFMAANQPGGYIAVANAGLYSLVDGVDPEQTPEVVVLSVSNSIGRLRIQSITGETVWGPIQLYAKPNEVIGQGGPVTISDFDGDGQVEFASAAATYYAVYDPDCVAALNGESPPERPGGKCERSAEQMAKNLPDGVLWVQPSQDLSSNITGSSIFDFNGDGAAEAVYRDECYLRVYDGRTGVVLFSAPASSGTGNEYPSIADVDGDFATEIVVPRTSYNACPAKDPLYPMADNFVARNGFVIYRDPLDRWANSRPVWNQYQYSITHVTDDARVPSAATFVNNWQQPGLNNFRQNDQGDTGKLNIADLTIELTDLGTLCQNQGGMIDLQAEVCNRGTNPVQDGVVVQFLETTDPNAPVDQATVVCEATTTKLLEPGECETVQCTADLQGGGTVYVDVDPEDKIADCHPGNNLGADALDICPG</sequence>